<dbReference type="Proteomes" id="UP000327157">
    <property type="component" value="Chromosome 11"/>
</dbReference>
<reference evidence="1 2" key="1">
    <citation type="submission" date="2019-09" db="EMBL/GenBank/DDBJ databases">
        <authorList>
            <person name="Ou C."/>
        </authorList>
    </citation>
    <scope>NUCLEOTIDE SEQUENCE [LARGE SCALE GENOMIC DNA]</scope>
    <source>
        <strain evidence="1">S2</strain>
        <tissue evidence="1">Leaf</tissue>
    </source>
</reference>
<sequence>MLFKRCLPSRQRCSRCRSRRKPISTFPKKVSLPAILIPASSRVPGGLFLLGVLRRRRLVPRRLALEVQIVVARLILHGSNTDQSFCFQFRCSQPWPSKTSCTRRRTHAPRTMTTPCDSDAPMIIRTTGVAMAAEAVEEEEGLPLLAHLSLRKAYARERACLVLPLRHRFSRSS</sequence>
<comment type="caution">
    <text evidence="1">The sequence shown here is derived from an EMBL/GenBank/DDBJ whole genome shotgun (WGS) entry which is preliminary data.</text>
</comment>
<dbReference type="EMBL" id="SMOL01000559">
    <property type="protein sequence ID" value="KAB2606702.1"/>
    <property type="molecule type" value="Genomic_DNA"/>
</dbReference>
<keyword evidence="2" id="KW-1185">Reference proteome</keyword>
<gene>
    <name evidence="1" type="ORF">D8674_006419</name>
</gene>
<reference evidence="2" key="2">
    <citation type="submission" date="2019-10" db="EMBL/GenBank/DDBJ databases">
        <title>A de novo genome assembly of a pear dwarfing rootstock.</title>
        <authorList>
            <person name="Wang F."/>
            <person name="Wang J."/>
            <person name="Li S."/>
            <person name="Zhang Y."/>
            <person name="Fang M."/>
            <person name="Ma L."/>
            <person name="Zhao Y."/>
            <person name="Jiang S."/>
        </authorList>
    </citation>
    <scope>NUCLEOTIDE SEQUENCE [LARGE SCALE GENOMIC DNA]</scope>
</reference>
<evidence type="ECO:0000313" key="2">
    <source>
        <dbReference type="Proteomes" id="UP000327157"/>
    </source>
</evidence>
<accession>A0A5N5FZX3</accession>
<organism evidence="1 2">
    <name type="scientific">Pyrus ussuriensis x Pyrus communis</name>
    <dbReference type="NCBI Taxonomy" id="2448454"/>
    <lineage>
        <taxon>Eukaryota</taxon>
        <taxon>Viridiplantae</taxon>
        <taxon>Streptophyta</taxon>
        <taxon>Embryophyta</taxon>
        <taxon>Tracheophyta</taxon>
        <taxon>Spermatophyta</taxon>
        <taxon>Magnoliopsida</taxon>
        <taxon>eudicotyledons</taxon>
        <taxon>Gunneridae</taxon>
        <taxon>Pentapetalae</taxon>
        <taxon>rosids</taxon>
        <taxon>fabids</taxon>
        <taxon>Rosales</taxon>
        <taxon>Rosaceae</taxon>
        <taxon>Amygdaloideae</taxon>
        <taxon>Maleae</taxon>
        <taxon>Pyrus</taxon>
    </lineage>
</organism>
<reference evidence="1 2" key="3">
    <citation type="submission" date="2019-11" db="EMBL/GenBank/DDBJ databases">
        <title>A de novo genome assembly of a pear dwarfing rootstock.</title>
        <authorList>
            <person name="Wang F."/>
            <person name="Wang J."/>
            <person name="Li S."/>
            <person name="Zhang Y."/>
            <person name="Fang M."/>
            <person name="Ma L."/>
            <person name="Zhao Y."/>
            <person name="Jiang S."/>
        </authorList>
    </citation>
    <scope>NUCLEOTIDE SEQUENCE [LARGE SCALE GENOMIC DNA]</scope>
    <source>
        <strain evidence="1">S2</strain>
        <tissue evidence="1">Leaf</tissue>
    </source>
</reference>
<name>A0A5N5FZX3_9ROSA</name>
<proteinExistence type="predicted"/>
<protein>
    <submittedName>
        <fullName evidence="1">Uncharacterized protein</fullName>
    </submittedName>
</protein>
<dbReference type="AlphaFoldDB" id="A0A5N5FZX3"/>
<evidence type="ECO:0000313" key="1">
    <source>
        <dbReference type="EMBL" id="KAB2606702.1"/>
    </source>
</evidence>